<dbReference type="InterPro" id="IPR008979">
    <property type="entry name" value="Galactose-bd-like_sf"/>
</dbReference>
<evidence type="ECO:0000313" key="4">
    <source>
        <dbReference type="Proteomes" id="UP001600165"/>
    </source>
</evidence>
<dbReference type="EMBL" id="JBHZOL010000061">
    <property type="protein sequence ID" value="MFE4106326.1"/>
    <property type="molecule type" value="Genomic_DNA"/>
</dbReference>
<dbReference type="SUPFAM" id="SSF49785">
    <property type="entry name" value="Galactose-binding domain-like"/>
    <property type="match status" value="1"/>
</dbReference>
<comment type="caution">
    <text evidence="3">The sequence shown here is derived from an EMBL/GenBank/DDBJ whole genome shotgun (WGS) entry which is preliminary data.</text>
</comment>
<evidence type="ECO:0000256" key="1">
    <source>
        <dbReference type="ARBA" id="ARBA00007884"/>
    </source>
</evidence>
<organism evidence="3 4">
    <name type="scientific">Almyronema epifaneia S1</name>
    <dbReference type="NCBI Taxonomy" id="2991925"/>
    <lineage>
        <taxon>Bacteria</taxon>
        <taxon>Bacillati</taxon>
        <taxon>Cyanobacteriota</taxon>
        <taxon>Cyanophyceae</taxon>
        <taxon>Nodosilineales</taxon>
        <taxon>Nodosilineaceae</taxon>
        <taxon>Almyronema</taxon>
        <taxon>Almyronema epifaneia</taxon>
    </lineage>
</organism>
<dbReference type="Pfam" id="PF08547">
    <property type="entry name" value="CIA30"/>
    <property type="match status" value="1"/>
</dbReference>
<dbReference type="Proteomes" id="UP001600165">
    <property type="component" value="Unassembled WGS sequence"/>
</dbReference>
<dbReference type="PANTHER" id="PTHR13194:SF19">
    <property type="entry name" value="NAD(P)-BINDING ROSSMANN-FOLD SUPERFAMILY PROTEIN"/>
    <property type="match status" value="1"/>
</dbReference>
<feature type="domain" description="NADH:ubiquinone oxidoreductase intermediate-associated protein 30" evidence="2">
    <location>
        <begin position="144"/>
        <end position="310"/>
    </location>
</feature>
<keyword evidence="4" id="KW-1185">Reference proteome</keyword>
<dbReference type="PANTHER" id="PTHR13194">
    <property type="entry name" value="COMPLEX I INTERMEDIATE-ASSOCIATED PROTEIN 30"/>
    <property type="match status" value="1"/>
</dbReference>
<evidence type="ECO:0000313" key="3">
    <source>
        <dbReference type="EMBL" id="MFE4106326.1"/>
    </source>
</evidence>
<dbReference type="RefSeq" id="WP_377963973.1">
    <property type="nucleotide sequence ID" value="NZ_JBHZOL010000061.1"/>
</dbReference>
<sequence length="378" mass="41439">MAQPTSGQWNVVQFLETLNFFGEVPFLGSIRWLQQMFDRSAVMSAPSLPEAAKSGNILVAGASTDLGKFFIEVLRQRRYPFQIWPADAAQSASLHASLAKLEPECCNNISAIFVCDNIPAAELIQPLQPLCCLDPFPQVTHRLFDFNQPAAEIQRLWGALDDVVMGGVSTGGLYLGQGVATFAGNVSTANSGGFSSVRTKDFEPPFDLSSWQGIRLLVKGDGQRYKFILRDRQGWDSLAYCQSFDTEAQSESIIYIPFAALRPTFRAKTVNDAAAFNPGSVYSFQVMLSKFEYDQALNPHFKAGAFELQIKNIDVYVHPAQLNLFYLGAQLSDVDSDLADGLPACISYQPIDLSQTSVEAAVDHGLARLEASFAQAGY</sequence>
<dbReference type="InterPro" id="IPR039131">
    <property type="entry name" value="NDUFAF1"/>
</dbReference>
<protein>
    <submittedName>
        <fullName evidence="3">CIA30 family protein</fullName>
    </submittedName>
</protein>
<proteinExistence type="inferred from homology"/>
<accession>A0ABW6IDS9</accession>
<name>A0ABW6IDS9_9CYAN</name>
<comment type="similarity">
    <text evidence="1">Belongs to the CIA30 family.</text>
</comment>
<dbReference type="InterPro" id="IPR013857">
    <property type="entry name" value="NADH-UbQ_OxRdtase-assoc_prot30"/>
</dbReference>
<reference evidence="3 4" key="1">
    <citation type="submission" date="2024-10" db="EMBL/GenBank/DDBJ databases">
        <authorList>
            <person name="Ratan Roy A."/>
            <person name="Morales Sandoval P.H."/>
            <person name="De Los Santos Villalobos S."/>
            <person name="Chakraborty S."/>
            <person name="Mukherjee J."/>
        </authorList>
    </citation>
    <scope>NUCLEOTIDE SEQUENCE [LARGE SCALE GENOMIC DNA]</scope>
    <source>
        <strain evidence="3 4">S1</strain>
    </source>
</reference>
<evidence type="ECO:0000259" key="2">
    <source>
        <dbReference type="Pfam" id="PF08547"/>
    </source>
</evidence>
<gene>
    <name evidence="3" type="ORF">ACFVKH_08565</name>
</gene>